<evidence type="ECO:0008006" key="3">
    <source>
        <dbReference type="Google" id="ProtNLM"/>
    </source>
</evidence>
<accession>A0ABU7ZM45</accession>
<gene>
    <name evidence="1" type="ORF">V6L76_07705</name>
</gene>
<dbReference type="Proteomes" id="UP001380822">
    <property type="component" value="Unassembled WGS sequence"/>
</dbReference>
<proteinExistence type="predicted"/>
<comment type="caution">
    <text evidence="1">The sequence shown here is derived from an EMBL/GenBank/DDBJ whole genome shotgun (WGS) entry which is preliminary data.</text>
</comment>
<evidence type="ECO:0000313" key="2">
    <source>
        <dbReference type="Proteomes" id="UP001380822"/>
    </source>
</evidence>
<dbReference type="EMBL" id="JBAKBE010000004">
    <property type="protein sequence ID" value="MEH0096132.1"/>
    <property type="molecule type" value="Genomic_DNA"/>
</dbReference>
<sequence length="320" mass="34676">MAKQKQTREDRSPFSRDEIIHEVRLAALGMASHIAVWGHRKEALNVASHYLGVELDGYDYEGDGHPQLASIPIEEHFLYTVVMDAYDHAYQCGDIFDDTFTVDERMHEVAAVLTGFPQTDFNGEPTPLNGLNPQKLRQVLETFFARCTLDNGGNLTVPQLALLANMGEAAVRTSLSAEGIKTISSQKGEKNQVPHADAIAWLSGRRNFVPTRRQPGVQGNPGELASSLFAADSLTFETALQKAISANYTTIGELAQAAGVSSIWIEELQDTSKLPEINLDGLQKLASALQAPVPLFAGRAVAALLERRSKPAAGHTSAAT</sequence>
<reference evidence="1 2" key="1">
    <citation type="submission" date="2024-02" db="EMBL/GenBank/DDBJ databases">
        <title>A new putative Pannonibacter species isolated from two cases of bloodstream infections in paediatric patients.</title>
        <authorList>
            <person name="Castellana S."/>
            <person name="De Laurentiis V."/>
            <person name="Grassi M."/>
            <person name="De Leonardis F."/>
            <person name="Mosca A."/>
            <person name="De Carlo C."/>
            <person name="Sparapano E."/>
            <person name="Ronga L."/>
            <person name="Santacroce L."/>
            <person name="Chironna M."/>
            <person name="De Robertis A."/>
            <person name="Bianco A."/>
            <person name="Del Sambro L."/>
            <person name="Capozzi L."/>
            <person name="Parisi A."/>
        </authorList>
    </citation>
    <scope>NUCLEOTIDE SEQUENCE [LARGE SCALE GENOMIC DNA]</scope>
    <source>
        <strain evidence="1 2">Pt2</strain>
    </source>
</reference>
<name>A0ABU7ZM45_9HYPH</name>
<organism evidence="1 2">
    <name type="scientific">Pannonibacter anstelovis</name>
    <dbReference type="NCBI Taxonomy" id="3121537"/>
    <lineage>
        <taxon>Bacteria</taxon>
        <taxon>Pseudomonadati</taxon>
        <taxon>Pseudomonadota</taxon>
        <taxon>Alphaproteobacteria</taxon>
        <taxon>Hyphomicrobiales</taxon>
        <taxon>Stappiaceae</taxon>
        <taxon>Pannonibacter</taxon>
    </lineage>
</organism>
<keyword evidence="2" id="KW-1185">Reference proteome</keyword>
<protein>
    <recommendedName>
        <fullName evidence="3">HTH cro/C1-type domain-containing protein</fullName>
    </recommendedName>
</protein>
<dbReference type="RefSeq" id="WP_334251231.1">
    <property type="nucleotide sequence ID" value="NZ_JBAKBE010000004.1"/>
</dbReference>
<evidence type="ECO:0000313" key="1">
    <source>
        <dbReference type="EMBL" id="MEH0096132.1"/>
    </source>
</evidence>